<evidence type="ECO:0008006" key="4">
    <source>
        <dbReference type="Google" id="ProtNLM"/>
    </source>
</evidence>
<name>A0ABT8MYC3_9BACL</name>
<feature type="transmembrane region" description="Helical" evidence="1">
    <location>
        <begin position="29"/>
        <end position="54"/>
    </location>
</feature>
<feature type="transmembrane region" description="Helical" evidence="1">
    <location>
        <begin position="66"/>
        <end position="86"/>
    </location>
</feature>
<feature type="transmembrane region" description="Helical" evidence="1">
    <location>
        <begin position="92"/>
        <end position="110"/>
    </location>
</feature>
<comment type="caution">
    <text evidence="2">The sequence shown here is derived from an EMBL/GenBank/DDBJ whole genome shotgun (WGS) entry which is preliminary data.</text>
</comment>
<evidence type="ECO:0000256" key="1">
    <source>
        <dbReference type="SAM" id="Phobius"/>
    </source>
</evidence>
<dbReference type="Proteomes" id="UP001172055">
    <property type="component" value="Unassembled WGS sequence"/>
</dbReference>
<sequence length="132" mass="14888">MILRKFVSTLVTSMLVFLIYLLLTKSGVGLLIVVYLIPFLLFYGIPVSIFSDFVTRKLKGVTRGGVALAIHLSLATLLNLILYLFSYEGWEPVGFILVNSLLSAFLLWSIDEILKSAKVKRICQKIDDLKIY</sequence>
<gene>
    <name evidence="2" type="ORF">QWY14_02535</name>
</gene>
<keyword evidence="1" id="KW-0472">Membrane</keyword>
<proteinExistence type="predicted"/>
<dbReference type="EMBL" id="JAUJWV010000001">
    <property type="protein sequence ID" value="MDN7240645.1"/>
    <property type="molecule type" value="Genomic_DNA"/>
</dbReference>
<keyword evidence="1" id="KW-0812">Transmembrane</keyword>
<evidence type="ECO:0000313" key="2">
    <source>
        <dbReference type="EMBL" id="MDN7240645.1"/>
    </source>
</evidence>
<dbReference type="RefSeq" id="WP_301722550.1">
    <property type="nucleotide sequence ID" value="NZ_JAUJWV010000001.1"/>
</dbReference>
<accession>A0ABT8MYC3</accession>
<feature type="transmembrane region" description="Helical" evidence="1">
    <location>
        <begin position="7"/>
        <end position="23"/>
    </location>
</feature>
<keyword evidence="3" id="KW-1185">Reference proteome</keyword>
<protein>
    <recommendedName>
        <fullName evidence="4">DUF1616 domain-containing protein</fullName>
    </recommendedName>
</protein>
<organism evidence="2 3">
    <name type="scientific">Planococcus shixiaomingii</name>
    <dbReference type="NCBI Taxonomy" id="3058393"/>
    <lineage>
        <taxon>Bacteria</taxon>
        <taxon>Bacillati</taxon>
        <taxon>Bacillota</taxon>
        <taxon>Bacilli</taxon>
        <taxon>Bacillales</taxon>
        <taxon>Caryophanaceae</taxon>
        <taxon>Planococcus</taxon>
    </lineage>
</organism>
<keyword evidence="1" id="KW-1133">Transmembrane helix</keyword>
<evidence type="ECO:0000313" key="3">
    <source>
        <dbReference type="Proteomes" id="UP001172055"/>
    </source>
</evidence>
<reference evidence="2 3" key="1">
    <citation type="submission" date="2023-06" db="EMBL/GenBank/DDBJ databases">
        <title>Novel species in genus Planococcus.</title>
        <authorList>
            <person name="Ning S."/>
        </authorList>
    </citation>
    <scope>NUCLEOTIDE SEQUENCE [LARGE SCALE GENOMIC DNA]</scope>
    <source>
        <strain evidence="2 3">N028</strain>
    </source>
</reference>